<dbReference type="PROSITE" id="PS00108">
    <property type="entry name" value="PROTEIN_KINASE_ST"/>
    <property type="match status" value="1"/>
</dbReference>
<keyword evidence="4" id="KW-1185">Reference proteome</keyword>
<dbReference type="InterPro" id="IPR008271">
    <property type="entry name" value="Ser/Thr_kinase_AS"/>
</dbReference>
<gene>
    <name evidence="3" type="ORF">B0T18DRAFT_66572</name>
</gene>
<feature type="region of interest" description="Disordered" evidence="1">
    <location>
        <begin position="334"/>
        <end position="431"/>
    </location>
</feature>
<evidence type="ECO:0000313" key="4">
    <source>
        <dbReference type="Proteomes" id="UP001172155"/>
    </source>
</evidence>
<sequence>MPRTIQTLSDLVRDSEIEATISNGCTTQFAYETGRSSRRLRVEERWVREGCLGRGAYGTVYKERCDGGAQSRVRAVKEINKNVVAGEQIDHTRELEAIAKFSHPRYSDCFVRSYGWFECGDAVFITMEYFPHGDLQRYLTRPLPEREARGIVSQVLEGLMHMHDNRFIHRDLKPGNIMVVDKGPDWWVKIADFGISKRRHELTSLQTLQRGTFGFAAPEAVGFSGENLRGSLAAALDMWSLGAVAFQVMTNTGAFPNFVDLAGYCSGKNGFPTARLREHGVSHEGQDFVASLMVLKPEDRLLADQARQHPWIRAGVNPEPLAALSGAVGFPATSEPSPSWSFSEKAEHTARPFAIPPRSASAYRSPYVEDCSDESEEEQQETAPEGVIMTPANSIRTAPETPERRTQNPSVGGLFSPRPTPQMNQAAAATATEGVALPQGSRAGQEWREYPLVIVQTGNDQPHAGNDRPQRRRRRTKSVHFKTEIGDDDGQVSRDVFMDGNIDSMSIDSLDEPLHGSKGQVVDEYETSRRTRSYGSGYLDVEVPAWDTAYWRYTKDLRRANEYIQKRRRAEGNVAAWREALEQSLDDR</sequence>
<accession>A0AA40K9S9</accession>
<evidence type="ECO:0000256" key="1">
    <source>
        <dbReference type="SAM" id="MobiDB-lite"/>
    </source>
</evidence>
<dbReference type="PANTHER" id="PTHR48011:SF84">
    <property type="entry name" value="KINASE, PUTATIVE-RELATED"/>
    <property type="match status" value="1"/>
</dbReference>
<evidence type="ECO:0000259" key="2">
    <source>
        <dbReference type="PROSITE" id="PS50011"/>
    </source>
</evidence>
<feature type="domain" description="Protein kinase" evidence="2">
    <location>
        <begin position="46"/>
        <end position="312"/>
    </location>
</feature>
<organism evidence="3 4">
    <name type="scientific">Schizothecium vesticola</name>
    <dbReference type="NCBI Taxonomy" id="314040"/>
    <lineage>
        <taxon>Eukaryota</taxon>
        <taxon>Fungi</taxon>
        <taxon>Dikarya</taxon>
        <taxon>Ascomycota</taxon>
        <taxon>Pezizomycotina</taxon>
        <taxon>Sordariomycetes</taxon>
        <taxon>Sordariomycetidae</taxon>
        <taxon>Sordariales</taxon>
        <taxon>Schizotheciaceae</taxon>
        <taxon>Schizothecium</taxon>
    </lineage>
</organism>
<comment type="caution">
    <text evidence="3">The sequence shown here is derived from an EMBL/GenBank/DDBJ whole genome shotgun (WGS) entry which is preliminary data.</text>
</comment>
<proteinExistence type="predicted"/>
<name>A0AA40K9S9_9PEZI</name>
<dbReference type="PANTHER" id="PTHR48011">
    <property type="entry name" value="CCR4-NOT TRANSCRIPTIONAL COMPLEX SUBUNIT CAF120-RELATED"/>
    <property type="match status" value="1"/>
</dbReference>
<dbReference type="InterPro" id="IPR011009">
    <property type="entry name" value="Kinase-like_dom_sf"/>
</dbReference>
<protein>
    <submittedName>
        <fullName evidence="3">Kinase-like domain-containing protein</fullName>
    </submittedName>
</protein>
<dbReference type="InterPro" id="IPR052751">
    <property type="entry name" value="Plant_MAPKKK"/>
</dbReference>
<dbReference type="AlphaFoldDB" id="A0AA40K9S9"/>
<dbReference type="GO" id="GO:0005524">
    <property type="term" value="F:ATP binding"/>
    <property type="evidence" value="ECO:0007669"/>
    <property type="project" value="InterPro"/>
</dbReference>
<dbReference type="InterPro" id="IPR000719">
    <property type="entry name" value="Prot_kinase_dom"/>
</dbReference>
<dbReference type="Pfam" id="PF00069">
    <property type="entry name" value="Pkinase"/>
    <property type="match status" value="1"/>
</dbReference>
<dbReference type="GO" id="GO:0007165">
    <property type="term" value="P:signal transduction"/>
    <property type="evidence" value="ECO:0007669"/>
    <property type="project" value="TreeGrafter"/>
</dbReference>
<feature type="region of interest" description="Disordered" evidence="1">
    <location>
        <begin position="456"/>
        <end position="479"/>
    </location>
</feature>
<keyword evidence="3" id="KW-0808">Transferase</keyword>
<reference evidence="3" key="1">
    <citation type="submission" date="2023-06" db="EMBL/GenBank/DDBJ databases">
        <title>Genome-scale phylogeny and comparative genomics of the fungal order Sordariales.</title>
        <authorList>
            <consortium name="Lawrence Berkeley National Laboratory"/>
            <person name="Hensen N."/>
            <person name="Bonometti L."/>
            <person name="Westerberg I."/>
            <person name="Brannstrom I.O."/>
            <person name="Guillou S."/>
            <person name="Cros-Aarteil S."/>
            <person name="Calhoun S."/>
            <person name="Haridas S."/>
            <person name="Kuo A."/>
            <person name="Mondo S."/>
            <person name="Pangilinan J."/>
            <person name="Riley R."/>
            <person name="LaButti K."/>
            <person name="Andreopoulos B."/>
            <person name="Lipzen A."/>
            <person name="Chen C."/>
            <person name="Yanf M."/>
            <person name="Daum C."/>
            <person name="Ng V."/>
            <person name="Clum A."/>
            <person name="Steindorff A."/>
            <person name="Ohm R."/>
            <person name="Martin F."/>
            <person name="Silar P."/>
            <person name="Natvig D."/>
            <person name="Lalanne C."/>
            <person name="Gautier V."/>
            <person name="Ament-velasquez S.L."/>
            <person name="Kruys A."/>
            <person name="Hutchinson M.I."/>
            <person name="Powell A.J."/>
            <person name="Barry K."/>
            <person name="Miller A.N."/>
            <person name="Grigoriev I.V."/>
            <person name="Debuchy R."/>
            <person name="Gladieux P."/>
            <person name="Thoren M.H."/>
            <person name="Johannesson H."/>
        </authorList>
    </citation>
    <scope>NUCLEOTIDE SEQUENCE</scope>
    <source>
        <strain evidence="3">SMH3187-1</strain>
    </source>
</reference>
<dbReference type="PROSITE" id="PS50011">
    <property type="entry name" value="PROTEIN_KINASE_DOM"/>
    <property type="match status" value="1"/>
</dbReference>
<evidence type="ECO:0000313" key="3">
    <source>
        <dbReference type="EMBL" id="KAK0751334.1"/>
    </source>
</evidence>
<dbReference type="SMART" id="SM00220">
    <property type="entry name" value="S_TKc"/>
    <property type="match status" value="1"/>
</dbReference>
<dbReference type="EMBL" id="JAUKUD010000002">
    <property type="protein sequence ID" value="KAK0751334.1"/>
    <property type="molecule type" value="Genomic_DNA"/>
</dbReference>
<feature type="compositionally biased region" description="Basic residues" evidence="1">
    <location>
        <begin position="470"/>
        <end position="479"/>
    </location>
</feature>
<feature type="compositionally biased region" description="Acidic residues" evidence="1">
    <location>
        <begin position="370"/>
        <end position="380"/>
    </location>
</feature>
<dbReference type="Proteomes" id="UP001172155">
    <property type="component" value="Unassembled WGS sequence"/>
</dbReference>
<dbReference type="GO" id="GO:0004672">
    <property type="term" value="F:protein kinase activity"/>
    <property type="evidence" value="ECO:0007669"/>
    <property type="project" value="InterPro"/>
</dbReference>
<dbReference type="Gene3D" id="1.10.510.10">
    <property type="entry name" value="Transferase(Phosphotransferase) domain 1"/>
    <property type="match status" value="1"/>
</dbReference>
<keyword evidence="3" id="KW-0418">Kinase</keyword>
<dbReference type="SUPFAM" id="SSF56112">
    <property type="entry name" value="Protein kinase-like (PK-like)"/>
    <property type="match status" value="1"/>
</dbReference>